<dbReference type="Pfam" id="PF01547">
    <property type="entry name" value="SBP_bac_1"/>
    <property type="match status" value="1"/>
</dbReference>
<keyword evidence="2" id="KW-1185">Reference proteome</keyword>
<accession>A0ABV5VZ92</accession>
<evidence type="ECO:0000313" key="2">
    <source>
        <dbReference type="Proteomes" id="UP001589619"/>
    </source>
</evidence>
<dbReference type="Gene3D" id="3.40.190.10">
    <property type="entry name" value="Periplasmic binding protein-like II"/>
    <property type="match status" value="2"/>
</dbReference>
<evidence type="ECO:0000313" key="1">
    <source>
        <dbReference type="EMBL" id="MFB9753502.1"/>
    </source>
</evidence>
<sequence length="556" mass="62451">MTKRLGWIVLLLSVFALPGITMFQDKEADQKLGGRLPDLHGERSASQNAIKHRLYDPPIEITAIRQTNNNMLFKEGESLEHNDWSRYYENRLGIKLNYKWTGSGVSYVHKWNVAIASDDLADLMVLPPSQFEQLAREGRLENMQPYFDKYAFPALKELYASDGGKLYRAGRINQIQYGIPRPISSMGDGSPLLFVRMDWLDRLALPEPKTMQDMFEIMEAFTVRDPDGNGAADTYGLAVHKDLYGSMGLEGFFNGYHAYPGLWVDDGTGRLVYGSIQPEMKPALAKLRELYASGRLDPEFGVKTFAKESELLVSGKLGLMFGTMGAPLYPLQDAVNADPAARWRPFPIPSTDEKPAKVNRKFYISEIFAVRKGAAHPEALIHLMNAHLDNLYGPDADWRAYSQEGQLQKYSYSFTNIEPLRKNMDVYTAVREVLRTGDMTSLNQDQRNAFDQVIAYRNGDRRAFGLATVFNETGSFSVISGSYVEQDLFMNDGFTGLNTPTLAAKRSLLGSLETEMFTKIIYGAASLDEFDAFVDAWRRSGGEQITAEINEAKAPD</sequence>
<dbReference type="PANTHER" id="PTHR43649">
    <property type="entry name" value="ARABINOSE-BINDING PROTEIN-RELATED"/>
    <property type="match status" value="1"/>
</dbReference>
<comment type="caution">
    <text evidence="1">The sequence shown here is derived from an EMBL/GenBank/DDBJ whole genome shotgun (WGS) entry which is preliminary data.</text>
</comment>
<dbReference type="RefSeq" id="WP_344901222.1">
    <property type="nucleotide sequence ID" value="NZ_BAAAYO010000001.1"/>
</dbReference>
<gene>
    <name evidence="1" type="ORF">ACFFNY_18200</name>
</gene>
<dbReference type="InterPro" id="IPR050490">
    <property type="entry name" value="Bact_solute-bd_prot1"/>
</dbReference>
<reference evidence="1 2" key="1">
    <citation type="submission" date="2024-09" db="EMBL/GenBank/DDBJ databases">
        <authorList>
            <person name="Sun Q."/>
            <person name="Mori K."/>
        </authorList>
    </citation>
    <scope>NUCLEOTIDE SEQUENCE [LARGE SCALE GENOMIC DNA]</scope>
    <source>
        <strain evidence="1 2">JCM 12520</strain>
    </source>
</reference>
<dbReference type="SUPFAM" id="SSF53850">
    <property type="entry name" value="Periplasmic binding protein-like II"/>
    <property type="match status" value="1"/>
</dbReference>
<dbReference type="Proteomes" id="UP001589619">
    <property type="component" value="Unassembled WGS sequence"/>
</dbReference>
<organism evidence="1 2">
    <name type="scientific">Paenibacillus hodogayensis</name>
    <dbReference type="NCBI Taxonomy" id="279208"/>
    <lineage>
        <taxon>Bacteria</taxon>
        <taxon>Bacillati</taxon>
        <taxon>Bacillota</taxon>
        <taxon>Bacilli</taxon>
        <taxon>Bacillales</taxon>
        <taxon>Paenibacillaceae</taxon>
        <taxon>Paenibacillus</taxon>
    </lineage>
</organism>
<name>A0ABV5VZ92_9BACL</name>
<dbReference type="InterPro" id="IPR006059">
    <property type="entry name" value="SBP"/>
</dbReference>
<dbReference type="CDD" id="cd13580">
    <property type="entry name" value="PBP2_AlgQ_like_1"/>
    <property type="match status" value="1"/>
</dbReference>
<proteinExistence type="predicted"/>
<dbReference type="EMBL" id="JBHMAG010000012">
    <property type="protein sequence ID" value="MFB9753502.1"/>
    <property type="molecule type" value="Genomic_DNA"/>
</dbReference>
<dbReference type="PANTHER" id="PTHR43649:SF12">
    <property type="entry name" value="DIACETYLCHITOBIOSE BINDING PROTEIN DASA"/>
    <property type="match status" value="1"/>
</dbReference>
<protein>
    <submittedName>
        <fullName evidence="1">Extracellular solute-binding protein</fullName>
    </submittedName>
</protein>